<reference evidence="3 4" key="1">
    <citation type="submission" date="2019-03" db="EMBL/GenBank/DDBJ databases">
        <title>Genomic analyses of the natural microbiome of Caenorhabditis elegans.</title>
        <authorList>
            <person name="Samuel B."/>
        </authorList>
    </citation>
    <scope>NUCLEOTIDE SEQUENCE [LARGE SCALE GENOMIC DNA]</scope>
    <source>
        <strain evidence="3 4">JUb18</strain>
    </source>
</reference>
<dbReference type="AlphaFoldDB" id="A0A4R6S3Y6"/>
<feature type="compositionally biased region" description="Low complexity" evidence="1">
    <location>
        <begin position="10"/>
        <end position="26"/>
    </location>
</feature>
<keyword evidence="2" id="KW-1133">Transmembrane helix</keyword>
<keyword evidence="2" id="KW-0812">Transmembrane</keyword>
<feature type="transmembrane region" description="Helical" evidence="2">
    <location>
        <begin position="68"/>
        <end position="92"/>
    </location>
</feature>
<dbReference type="OrthoDB" id="4991288at2"/>
<feature type="region of interest" description="Disordered" evidence="1">
    <location>
        <begin position="1"/>
        <end position="31"/>
    </location>
</feature>
<comment type="caution">
    <text evidence="3">The sequence shown here is derived from an EMBL/GenBank/DDBJ whole genome shotgun (WGS) entry which is preliminary data.</text>
</comment>
<keyword evidence="4" id="KW-1185">Reference proteome</keyword>
<evidence type="ECO:0000313" key="3">
    <source>
        <dbReference type="EMBL" id="TDP94351.1"/>
    </source>
</evidence>
<feature type="transmembrane region" description="Helical" evidence="2">
    <location>
        <begin position="35"/>
        <end position="56"/>
    </location>
</feature>
<protein>
    <submittedName>
        <fullName evidence="3">Uncharacterized protein</fullName>
    </submittedName>
</protein>
<name>A0A4R6S3Y6_9MICO</name>
<evidence type="ECO:0000313" key="4">
    <source>
        <dbReference type="Proteomes" id="UP000295601"/>
    </source>
</evidence>
<evidence type="ECO:0000256" key="2">
    <source>
        <dbReference type="SAM" id="Phobius"/>
    </source>
</evidence>
<gene>
    <name evidence="3" type="ORF">EDF62_0766</name>
</gene>
<keyword evidence="2" id="KW-0472">Membrane</keyword>
<organism evidence="3 4">
    <name type="scientific">Leucobacter luti</name>
    <dbReference type="NCBI Taxonomy" id="340320"/>
    <lineage>
        <taxon>Bacteria</taxon>
        <taxon>Bacillati</taxon>
        <taxon>Actinomycetota</taxon>
        <taxon>Actinomycetes</taxon>
        <taxon>Micrococcales</taxon>
        <taxon>Microbacteriaceae</taxon>
        <taxon>Leucobacter</taxon>
    </lineage>
</organism>
<dbReference type="Proteomes" id="UP000295601">
    <property type="component" value="Unassembled WGS sequence"/>
</dbReference>
<dbReference type="RefSeq" id="WP_132204529.1">
    <property type="nucleotide sequence ID" value="NZ_CP080492.1"/>
</dbReference>
<proteinExistence type="predicted"/>
<accession>A0A4R6S3Y6</accession>
<evidence type="ECO:0000256" key="1">
    <source>
        <dbReference type="SAM" id="MobiDB-lite"/>
    </source>
</evidence>
<sequence length="99" mass="10286">MTNQASGTKAAPPAAPSESQAPQHAPFVPNPHEPASASTVIGFIIAAALVFGGFYMMGMAFSVPGAEFWLFGGGIVVDAVGLWVAFGLIPYFSDRKARD</sequence>
<dbReference type="EMBL" id="SNYA01000002">
    <property type="protein sequence ID" value="TDP94351.1"/>
    <property type="molecule type" value="Genomic_DNA"/>
</dbReference>